<comment type="caution">
    <text evidence="1">The sequence shown here is derived from an EMBL/GenBank/DDBJ whole genome shotgun (WGS) entry which is preliminary data.</text>
</comment>
<dbReference type="EMBL" id="SNVV01000009">
    <property type="protein sequence ID" value="TDN50406.1"/>
    <property type="molecule type" value="Genomic_DNA"/>
</dbReference>
<dbReference type="Proteomes" id="UP000295129">
    <property type="component" value="Unassembled WGS sequence"/>
</dbReference>
<sequence length="138" mass="15854">MSLISDFAISKNVRAAVEYFDAAADLAAHKLIIDGRLVGFEDGFVPPFEYKAAVIELYRGLAYQISLALDRPEFSACESFRAWREARDNEKFAPCGWVHRIVNLMMYARIQEDGADLMGDIEFKLIMGFVREWMEKFE</sequence>
<keyword evidence="2" id="KW-1185">Reference proteome</keyword>
<name>A0A4R6DYI4_9RHOO</name>
<reference evidence="1 2" key="1">
    <citation type="submission" date="2019-03" db="EMBL/GenBank/DDBJ databases">
        <title>Genomic Encyclopedia of Type Strains, Phase IV (KMG-IV): sequencing the most valuable type-strain genomes for metagenomic binning, comparative biology and taxonomic classification.</title>
        <authorList>
            <person name="Goeker M."/>
        </authorList>
    </citation>
    <scope>NUCLEOTIDE SEQUENCE [LARGE SCALE GENOMIC DNA]</scope>
    <source>
        <strain evidence="1 2">DSM 12121</strain>
    </source>
</reference>
<evidence type="ECO:0000313" key="1">
    <source>
        <dbReference type="EMBL" id="TDN50406.1"/>
    </source>
</evidence>
<dbReference type="RefSeq" id="WP_133591634.1">
    <property type="nucleotide sequence ID" value="NZ_SNVV01000009.1"/>
</dbReference>
<dbReference type="AlphaFoldDB" id="A0A4R6DYI4"/>
<accession>A0A4R6DYI4</accession>
<proteinExistence type="predicted"/>
<gene>
    <name evidence="1" type="ORF">C7389_109100</name>
</gene>
<organism evidence="1 2">
    <name type="scientific">Azoarcus indigens</name>
    <dbReference type="NCBI Taxonomy" id="29545"/>
    <lineage>
        <taxon>Bacteria</taxon>
        <taxon>Pseudomonadati</taxon>
        <taxon>Pseudomonadota</taxon>
        <taxon>Betaproteobacteria</taxon>
        <taxon>Rhodocyclales</taxon>
        <taxon>Zoogloeaceae</taxon>
        <taxon>Azoarcus</taxon>
    </lineage>
</organism>
<protein>
    <submittedName>
        <fullName evidence="1">Uncharacterized protein</fullName>
    </submittedName>
</protein>
<evidence type="ECO:0000313" key="2">
    <source>
        <dbReference type="Proteomes" id="UP000295129"/>
    </source>
</evidence>